<evidence type="ECO:0000313" key="1">
    <source>
        <dbReference type="EMBL" id="GME50953.1"/>
    </source>
</evidence>
<accession>A0ACB5SQL9</accession>
<protein>
    <submittedName>
        <fullName evidence="1">Uncharacterized protein</fullName>
    </submittedName>
</protein>
<gene>
    <name evidence="1" type="primary">g1346</name>
    <name evidence="1" type="ORF">NpPPO83_00001346</name>
</gene>
<sequence length="125" mass="14336">MREQHFLFDDGFVNLNHGSLGTYPRSVRAKLREIQDMAEVAPDRFKRYEFPRLLDESRSAMAGFLRVPKEELVFVTDTTTAVDIVLRSLHFQPGDLILYFDTIYGSCEKVIAHVVETTPPDKKAC</sequence>
<proteinExistence type="predicted"/>
<dbReference type="EMBL" id="BSXG01000170">
    <property type="protein sequence ID" value="GME50953.1"/>
    <property type="molecule type" value="Genomic_DNA"/>
</dbReference>
<name>A0ACB5SQL9_9PEZI</name>
<keyword evidence="2" id="KW-1185">Reference proteome</keyword>
<organism evidence="1 2">
    <name type="scientific">Neofusicoccum parvum</name>
    <dbReference type="NCBI Taxonomy" id="310453"/>
    <lineage>
        <taxon>Eukaryota</taxon>
        <taxon>Fungi</taxon>
        <taxon>Dikarya</taxon>
        <taxon>Ascomycota</taxon>
        <taxon>Pezizomycotina</taxon>
        <taxon>Dothideomycetes</taxon>
        <taxon>Dothideomycetes incertae sedis</taxon>
        <taxon>Botryosphaeriales</taxon>
        <taxon>Botryosphaeriaceae</taxon>
        <taxon>Neofusicoccum</taxon>
    </lineage>
</organism>
<evidence type="ECO:0000313" key="2">
    <source>
        <dbReference type="Proteomes" id="UP001165186"/>
    </source>
</evidence>
<dbReference type="Proteomes" id="UP001165186">
    <property type="component" value="Unassembled WGS sequence"/>
</dbReference>
<comment type="caution">
    <text evidence="1">The sequence shown here is derived from an EMBL/GenBank/DDBJ whole genome shotgun (WGS) entry which is preliminary data.</text>
</comment>
<reference evidence="1" key="1">
    <citation type="submission" date="2024-09" db="EMBL/GenBank/DDBJ databases">
        <title>Draft Genome Sequences of Neofusicoccum parvum.</title>
        <authorList>
            <person name="Ashida A."/>
            <person name="Camagna M."/>
            <person name="Tanaka A."/>
            <person name="Takemoto D."/>
        </authorList>
    </citation>
    <scope>NUCLEOTIDE SEQUENCE</scope>
    <source>
        <strain evidence="1">PPO83</strain>
    </source>
</reference>